<sequence>MDTVNSPDPVARLRVLAAGLRAPLYAEARIALPFDQVWAVIADLEGELPHLISFVREFRVPPGDSERKAAQAVDVLGLRGPFDVRLSPGWCLMQSRLVTMGMAAAPDGTGTRLAVCGAARPAALGPVQRVYRSLLGRRRTRAFFREVERRAALR</sequence>
<proteinExistence type="predicted"/>
<reference evidence="1 2" key="1">
    <citation type="submission" date="2018-08" db="EMBL/GenBank/DDBJ databases">
        <title>Streptomyces NEAU-D10 sp. nov., a novel Actinomycete isolated from soil.</title>
        <authorList>
            <person name="Jin L."/>
        </authorList>
    </citation>
    <scope>NUCLEOTIDE SEQUENCE [LARGE SCALE GENOMIC DNA]</scope>
    <source>
        <strain evidence="1 2">NEAU-D10</strain>
    </source>
</reference>
<dbReference type="EMBL" id="QUAC01000409">
    <property type="protein sequence ID" value="REK85753.1"/>
    <property type="molecule type" value="Genomic_DNA"/>
</dbReference>
<keyword evidence="2" id="KW-1185">Reference proteome</keyword>
<comment type="caution">
    <text evidence="1">The sequence shown here is derived from an EMBL/GenBank/DDBJ whole genome shotgun (WGS) entry which is preliminary data.</text>
</comment>
<dbReference type="Proteomes" id="UP000262477">
    <property type="component" value="Unassembled WGS sequence"/>
</dbReference>
<evidence type="ECO:0008006" key="3">
    <source>
        <dbReference type="Google" id="ProtNLM"/>
    </source>
</evidence>
<accession>A0A371PUB4</accession>
<dbReference type="SUPFAM" id="SSF55961">
    <property type="entry name" value="Bet v1-like"/>
    <property type="match status" value="1"/>
</dbReference>
<gene>
    <name evidence="1" type="ORF">DY245_36285</name>
</gene>
<organism evidence="1 2">
    <name type="scientific">Streptomyces inhibens</name>
    <dbReference type="NCBI Taxonomy" id="2293571"/>
    <lineage>
        <taxon>Bacteria</taxon>
        <taxon>Bacillati</taxon>
        <taxon>Actinomycetota</taxon>
        <taxon>Actinomycetes</taxon>
        <taxon>Kitasatosporales</taxon>
        <taxon>Streptomycetaceae</taxon>
        <taxon>Streptomyces</taxon>
    </lineage>
</organism>
<name>A0A371PUB4_STRIH</name>
<evidence type="ECO:0000313" key="1">
    <source>
        <dbReference type="EMBL" id="REK85753.1"/>
    </source>
</evidence>
<evidence type="ECO:0000313" key="2">
    <source>
        <dbReference type="Proteomes" id="UP000262477"/>
    </source>
</evidence>
<dbReference type="AlphaFoldDB" id="A0A371PUB4"/>
<protein>
    <recommendedName>
        <fullName evidence="3">SRPBCC family protein</fullName>
    </recommendedName>
</protein>